<dbReference type="VEuPathDB" id="FungiDB:SCHCODRAFT_02669796"/>
<organism evidence="5">
    <name type="scientific">Schizophyllum commune (strain H4-8 / FGSC 9210)</name>
    <name type="common">Split gill fungus</name>
    <dbReference type="NCBI Taxonomy" id="578458"/>
    <lineage>
        <taxon>Eukaryota</taxon>
        <taxon>Fungi</taxon>
        <taxon>Dikarya</taxon>
        <taxon>Basidiomycota</taxon>
        <taxon>Agaricomycotina</taxon>
        <taxon>Agaricomycetes</taxon>
        <taxon>Agaricomycetidae</taxon>
        <taxon>Agaricales</taxon>
        <taxon>Schizophyllaceae</taxon>
        <taxon>Schizophyllum</taxon>
    </lineage>
</organism>
<feature type="domain" description="Mei2-like C-terminal RNA recognition motif" evidence="3">
    <location>
        <begin position="454"/>
        <end position="550"/>
    </location>
</feature>
<feature type="region of interest" description="Disordered" evidence="2">
    <location>
        <begin position="69"/>
        <end position="109"/>
    </location>
</feature>
<dbReference type="GO" id="GO:0003723">
    <property type="term" value="F:RNA binding"/>
    <property type="evidence" value="ECO:0007669"/>
    <property type="project" value="UniProtKB-KW"/>
</dbReference>
<feature type="compositionally biased region" description="Basic and acidic residues" evidence="2">
    <location>
        <begin position="78"/>
        <end position="88"/>
    </location>
</feature>
<dbReference type="STRING" id="578458.D8Q8U5"/>
<dbReference type="EMBL" id="GL377308">
    <property type="protein sequence ID" value="EFI95537.1"/>
    <property type="molecule type" value="Genomic_DNA"/>
</dbReference>
<accession>D8Q8U5</accession>
<dbReference type="GeneID" id="9587930"/>
<protein>
    <recommendedName>
        <fullName evidence="3">Mei2-like C-terminal RNA recognition motif domain-containing protein</fullName>
    </recommendedName>
</protein>
<reference evidence="4 5" key="1">
    <citation type="journal article" date="2010" name="Nat. Biotechnol.">
        <title>Genome sequence of the model mushroom Schizophyllum commune.</title>
        <authorList>
            <person name="Ohm R.A."/>
            <person name="de Jong J.F."/>
            <person name="Lugones L.G."/>
            <person name="Aerts A."/>
            <person name="Kothe E."/>
            <person name="Stajich J.E."/>
            <person name="de Vries R.P."/>
            <person name="Record E."/>
            <person name="Levasseur A."/>
            <person name="Baker S.E."/>
            <person name="Bartholomew K.A."/>
            <person name="Coutinho P.M."/>
            <person name="Erdmann S."/>
            <person name="Fowler T.J."/>
            <person name="Gathman A.C."/>
            <person name="Lombard V."/>
            <person name="Henrissat B."/>
            <person name="Knabe N."/>
            <person name="Kuees U."/>
            <person name="Lilly W.W."/>
            <person name="Lindquist E."/>
            <person name="Lucas S."/>
            <person name="Magnuson J.K."/>
            <person name="Piumi F."/>
            <person name="Raudaskoski M."/>
            <person name="Salamov A."/>
            <person name="Schmutz J."/>
            <person name="Schwarze F.W.M.R."/>
            <person name="vanKuyk P.A."/>
            <person name="Horton J.S."/>
            <person name="Grigoriev I.V."/>
            <person name="Woesten H.A.B."/>
        </authorList>
    </citation>
    <scope>NUCLEOTIDE SEQUENCE [LARGE SCALE GENOMIC DNA]</scope>
    <source>
        <strain evidence="5">H4-8 / FGSC 9210</strain>
    </source>
</reference>
<dbReference type="Pfam" id="PF04059">
    <property type="entry name" value="RRM_2"/>
    <property type="match status" value="1"/>
</dbReference>
<dbReference type="SUPFAM" id="SSF54928">
    <property type="entry name" value="RNA-binding domain, RBD"/>
    <property type="match status" value="1"/>
</dbReference>
<feature type="region of interest" description="Disordered" evidence="2">
    <location>
        <begin position="256"/>
        <end position="293"/>
    </location>
</feature>
<evidence type="ECO:0000313" key="4">
    <source>
        <dbReference type="EMBL" id="EFI95537.1"/>
    </source>
</evidence>
<dbReference type="eggNOG" id="KOG4660">
    <property type="taxonomic scope" value="Eukaryota"/>
</dbReference>
<dbReference type="KEGG" id="scm:SCHCO_02669796"/>
<keyword evidence="1" id="KW-0694">RNA-binding</keyword>
<gene>
    <name evidence="4" type="ORF">SCHCODRAFT_257636</name>
</gene>
<name>D8Q8U5_SCHCM</name>
<dbReference type="RefSeq" id="XP_003030440.1">
    <property type="nucleotide sequence ID" value="XM_003030394.1"/>
</dbReference>
<dbReference type="OrthoDB" id="417481at2759"/>
<dbReference type="HOGENOM" id="CLU_438155_0_0_1"/>
<dbReference type="AlphaFoldDB" id="D8Q8U5"/>
<sequence length="624" mass="69361">MSLFFDSDADPQIVVRLPKPTRRHVPQAASLPNIHALPSPPSSIIMDESPSHSRDASFAISDAVMNMPARAAPAQARQDSRGERERNRALLTPPLTPSSTLRTTTSFGSMSTDEEVEDVLHEDADTVSRAIVATNSSEHFDATQDQDYIAMRWRAHLQANSADGSKSASPIFTPRARHELPPPFVPQDLSADPQALLIPQGRVGGPRPFIPAQHFTEPPVNTNENRFTSDPRLAHHGHPNAVDLRAFMQPCFQHAPQQAYGESPSPLPSHPQQQHPPFYQGVPTSPQVPHPSMFYPHHPAPYPPPGMHCPTGSPPMSFEHAPGFMLPPGLQYGQPMPYYGGYAPPGVPGPAPQPEPAQYWEATPPAPMMPAPPHGFVPDDLWYMPPPQHAAQLTYPYSDESTSGAGPGEDMRRSSPPRGLRRRQGPNARSRDPGVTAEHNMLNLDRIEQGLDTRTTVMIKNIPNKMTDSDLQHFIAKVCPRRIDFMYLRVDFSNGCNVGYACVNFIDVKDLVHFARSCLGKKWNMYNSEKVLHMCYANYQGKEALVEKFKNSGIMEVKENWRPRIFHSFGPNQGLPEEFPKPTHLRRKERSSLNRTLYTPGEGLETAQGNRRRLLKAAGRGESI</sequence>
<dbReference type="Proteomes" id="UP000007431">
    <property type="component" value="Unassembled WGS sequence"/>
</dbReference>
<dbReference type="InterPro" id="IPR035979">
    <property type="entry name" value="RBD_domain_sf"/>
</dbReference>
<dbReference type="InterPro" id="IPR007201">
    <property type="entry name" value="Mei2-like_Rrm_C"/>
</dbReference>
<dbReference type="InParanoid" id="D8Q8U5"/>
<evidence type="ECO:0000313" key="5">
    <source>
        <dbReference type="Proteomes" id="UP000007431"/>
    </source>
</evidence>
<evidence type="ECO:0000256" key="2">
    <source>
        <dbReference type="SAM" id="MobiDB-lite"/>
    </source>
</evidence>
<feature type="region of interest" description="Disordered" evidence="2">
    <location>
        <begin position="393"/>
        <end position="440"/>
    </location>
</feature>
<proteinExistence type="predicted"/>
<dbReference type="Gene3D" id="3.30.70.330">
    <property type="match status" value="1"/>
</dbReference>
<evidence type="ECO:0000256" key="1">
    <source>
        <dbReference type="ARBA" id="ARBA00022884"/>
    </source>
</evidence>
<feature type="compositionally biased region" description="Low complexity" evidence="2">
    <location>
        <begin position="90"/>
        <end position="106"/>
    </location>
</feature>
<dbReference type="InterPro" id="IPR012677">
    <property type="entry name" value="Nucleotide-bd_a/b_plait_sf"/>
</dbReference>
<evidence type="ECO:0000259" key="3">
    <source>
        <dbReference type="Pfam" id="PF04059"/>
    </source>
</evidence>
<dbReference type="PANTHER" id="PTHR23189">
    <property type="entry name" value="RNA RECOGNITION MOTIF-CONTAINING"/>
    <property type="match status" value="1"/>
</dbReference>
<keyword evidence="5" id="KW-1185">Reference proteome</keyword>